<accession>A0ABN1IL06</accession>
<comment type="caution">
    <text evidence="1">The sequence shown here is derived from an EMBL/GenBank/DDBJ whole genome shotgun (WGS) entry which is preliminary data.</text>
</comment>
<evidence type="ECO:0000313" key="2">
    <source>
        <dbReference type="Proteomes" id="UP001501523"/>
    </source>
</evidence>
<dbReference type="InterPro" id="IPR021557">
    <property type="entry name" value="DUF3016"/>
</dbReference>
<dbReference type="RefSeq" id="WP_343791063.1">
    <property type="nucleotide sequence ID" value="NZ_BAAAEU010000010.1"/>
</dbReference>
<dbReference type="Pfam" id="PF11454">
    <property type="entry name" value="DUF3016"/>
    <property type="match status" value="1"/>
</dbReference>
<reference evidence="1 2" key="1">
    <citation type="journal article" date="2019" name="Int. J. Syst. Evol. Microbiol.">
        <title>The Global Catalogue of Microorganisms (GCM) 10K type strain sequencing project: providing services to taxonomists for standard genome sequencing and annotation.</title>
        <authorList>
            <consortium name="The Broad Institute Genomics Platform"/>
            <consortium name="The Broad Institute Genome Sequencing Center for Infectious Disease"/>
            <person name="Wu L."/>
            <person name="Ma J."/>
        </authorList>
    </citation>
    <scope>NUCLEOTIDE SEQUENCE [LARGE SCALE GENOMIC DNA]</scope>
    <source>
        <strain evidence="1 2">JCM 15421</strain>
    </source>
</reference>
<dbReference type="Proteomes" id="UP001501523">
    <property type="component" value="Unassembled WGS sequence"/>
</dbReference>
<name>A0ABN1IL06_9GAMM</name>
<proteinExistence type="predicted"/>
<keyword evidence="2" id="KW-1185">Reference proteome</keyword>
<organism evidence="1 2">
    <name type="scientific">Dokdonella soli</name>
    <dbReference type="NCBI Taxonomy" id="529810"/>
    <lineage>
        <taxon>Bacteria</taxon>
        <taxon>Pseudomonadati</taxon>
        <taxon>Pseudomonadota</taxon>
        <taxon>Gammaproteobacteria</taxon>
        <taxon>Lysobacterales</taxon>
        <taxon>Rhodanobacteraceae</taxon>
        <taxon>Dokdonella</taxon>
    </lineage>
</organism>
<sequence>MIPAALALTTAGATALAKSEPPSRIGVDWTDPAGFADVRESACSTRAKPVEWLGELARHLRRRADQVLAPGQHLDVTITDIRRAGICEPWRGPRWDDIRIVKDIYPPSIDLRYTLTGSDGARLRGGEEKLRDPAFLNRSTPNRDDPLRYEKRLLDDWLLREFAAPRTRHD</sequence>
<protein>
    <submittedName>
        <fullName evidence="1">DUF3016 domain-containing protein</fullName>
    </submittedName>
</protein>
<gene>
    <name evidence="1" type="ORF">GCM10009105_22400</name>
</gene>
<evidence type="ECO:0000313" key="1">
    <source>
        <dbReference type="EMBL" id="GAA0716204.1"/>
    </source>
</evidence>
<dbReference type="EMBL" id="BAAAEU010000010">
    <property type="protein sequence ID" value="GAA0716204.1"/>
    <property type="molecule type" value="Genomic_DNA"/>
</dbReference>